<comment type="caution">
    <text evidence="3">The sequence shown here is derived from an EMBL/GenBank/DDBJ whole genome shotgun (WGS) entry which is preliminary data.</text>
</comment>
<reference evidence="3 4" key="1">
    <citation type="journal article" date="2020" name="ISME J.">
        <title>Uncovering the hidden diversity of litter-decomposition mechanisms in mushroom-forming fungi.</title>
        <authorList>
            <person name="Floudas D."/>
            <person name="Bentzer J."/>
            <person name="Ahren D."/>
            <person name="Johansson T."/>
            <person name="Persson P."/>
            <person name="Tunlid A."/>
        </authorList>
    </citation>
    <scope>NUCLEOTIDE SEQUENCE [LARGE SCALE GENOMIC DNA]</scope>
    <source>
        <strain evidence="3 4">CBS 146.42</strain>
    </source>
</reference>
<dbReference type="GO" id="GO:0006623">
    <property type="term" value="P:protein targeting to vacuole"/>
    <property type="evidence" value="ECO:0007669"/>
    <property type="project" value="TreeGrafter"/>
</dbReference>
<dbReference type="Pfam" id="PF09783">
    <property type="entry name" value="Vac_ImportDeg"/>
    <property type="match status" value="1"/>
</dbReference>
<dbReference type="GO" id="GO:0045721">
    <property type="term" value="P:negative regulation of gluconeogenesis"/>
    <property type="evidence" value="ECO:0007669"/>
    <property type="project" value="TreeGrafter"/>
</dbReference>
<dbReference type="GO" id="GO:0005773">
    <property type="term" value="C:vacuole"/>
    <property type="evidence" value="ECO:0007669"/>
    <property type="project" value="GOC"/>
</dbReference>
<evidence type="ECO:0000256" key="2">
    <source>
        <dbReference type="SAM" id="MobiDB-lite"/>
    </source>
</evidence>
<feature type="region of interest" description="Disordered" evidence="2">
    <location>
        <begin position="1"/>
        <end position="21"/>
    </location>
</feature>
<comment type="similarity">
    <text evidence="1">Belongs to the GID4/VID24 family.</text>
</comment>
<dbReference type="GO" id="GO:0007039">
    <property type="term" value="P:protein catabolic process in the vacuole"/>
    <property type="evidence" value="ECO:0007669"/>
    <property type="project" value="TreeGrafter"/>
</dbReference>
<dbReference type="GO" id="GO:0043161">
    <property type="term" value="P:proteasome-mediated ubiquitin-dependent protein catabolic process"/>
    <property type="evidence" value="ECO:0007669"/>
    <property type="project" value="TreeGrafter"/>
</dbReference>
<feature type="region of interest" description="Disordered" evidence="2">
    <location>
        <begin position="56"/>
        <end position="105"/>
    </location>
</feature>
<name>A0A8H5LIC4_9AGAR</name>
<feature type="compositionally biased region" description="Basic residues" evidence="2">
    <location>
        <begin position="388"/>
        <end position="400"/>
    </location>
</feature>
<dbReference type="GO" id="GO:0034657">
    <property type="term" value="C:GID complex"/>
    <property type="evidence" value="ECO:0007669"/>
    <property type="project" value="TreeGrafter"/>
</dbReference>
<dbReference type="OrthoDB" id="62at2759"/>
<feature type="region of interest" description="Disordered" evidence="2">
    <location>
        <begin position="373"/>
        <end position="416"/>
    </location>
</feature>
<dbReference type="PANTHER" id="PTHR14534">
    <property type="entry name" value="VACUOLAR IMPORT AND DEGRADATION PROTEIN 24"/>
    <property type="match status" value="1"/>
</dbReference>
<proteinExistence type="inferred from homology"/>
<sequence>MPHNFQLPVDATPAHQQSSQPKSCPSCYALVFVPELDAPATCPNCREQVLLRVAQSQHPQRRPIDQDISLQPSQNQRSARPTFVNPLDSPLASPIPPPSVTTLAISSPRIEPPADLSNPYTAPVYRIDESPASLASTHFNPPAVTSLRQPHSREPQEKPPIAQAAISTPDPLADVTRIRVRTRANHCLYPGAKFEGTQKSGRNSYDVTVTIVVCHLSIVLVSVLPLNMYYFPPCHSCMLVYTVCSPSDQDVDFATSFLCGYLCIRGLTDDWPELTTYFDAEIIGSRYGFLTQNWGASENEDLVHWSRFPAFRHIKHEAKRPRLTIDDRDRGAVFMRWKEKFLVPDHRVHDINGASFAGFYYVCVDFNPAATASATGADDVTEEEEHRSGRKQNRNRRGSSARRTSAVKRPPSLSPYTAPVATMSGFYYHQNSEPYQQLSLTHVLAPSSSSFEFR</sequence>
<dbReference type="PANTHER" id="PTHR14534:SF3">
    <property type="entry name" value="GID COMPLEX SUBUNIT 4 HOMOLOG"/>
    <property type="match status" value="1"/>
</dbReference>
<evidence type="ECO:0000256" key="1">
    <source>
        <dbReference type="ARBA" id="ARBA00061469"/>
    </source>
</evidence>
<dbReference type="Proteomes" id="UP000559027">
    <property type="component" value="Unassembled WGS sequence"/>
</dbReference>
<feature type="compositionally biased region" description="Polar residues" evidence="2">
    <location>
        <begin position="68"/>
        <end position="79"/>
    </location>
</feature>
<accession>A0A8H5LIC4</accession>
<evidence type="ECO:0008006" key="5">
    <source>
        <dbReference type="Google" id="ProtNLM"/>
    </source>
</evidence>
<dbReference type="EMBL" id="JAACJO010000005">
    <property type="protein sequence ID" value="KAF5358194.1"/>
    <property type="molecule type" value="Genomic_DNA"/>
</dbReference>
<evidence type="ECO:0000313" key="4">
    <source>
        <dbReference type="Proteomes" id="UP000559027"/>
    </source>
</evidence>
<gene>
    <name evidence="3" type="ORF">D9756_001406</name>
</gene>
<dbReference type="AlphaFoldDB" id="A0A8H5LIC4"/>
<keyword evidence="4" id="KW-1185">Reference proteome</keyword>
<organism evidence="3 4">
    <name type="scientific">Leucocoprinus leucothites</name>
    <dbReference type="NCBI Taxonomy" id="201217"/>
    <lineage>
        <taxon>Eukaryota</taxon>
        <taxon>Fungi</taxon>
        <taxon>Dikarya</taxon>
        <taxon>Basidiomycota</taxon>
        <taxon>Agaricomycotina</taxon>
        <taxon>Agaricomycetes</taxon>
        <taxon>Agaricomycetidae</taxon>
        <taxon>Agaricales</taxon>
        <taxon>Agaricineae</taxon>
        <taxon>Agaricaceae</taxon>
        <taxon>Leucocoprinus</taxon>
    </lineage>
</organism>
<feature type="region of interest" description="Disordered" evidence="2">
    <location>
        <begin position="136"/>
        <end position="166"/>
    </location>
</feature>
<evidence type="ECO:0000313" key="3">
    <source>
        <dbReference type="EMBL" id="KAF5358194.1"/>
    </source>
</evidence>
<dbReference type="InterPro" id="IPR018618">
    <property type="entry name" value="GID4/10-like"/>
</dbReference>
<protein>
    <recommendedName>
        <fullName evidence="5">Vacuolar import and degradation protein-domain-containing protein</fullName>
    </recommendedName>
</protein>